<proteinExistence type="predicted"/>
<evidence type="ECO:0000313" key="3">
    <source>
        <dbReference type="Proteomes" id="UP001066276"/>
    </source>
</evidence>
<protein>
    <submittedName>
        <fullName evidence="2">Uncharacterized protein</fullName>
    </submittedName>
</protein>
<keyword evidence="3" id="KW-1185">Reference proteome</keyword>
<comment type="caution">
    <text evidence="2">The sequence shown here is derived from an EMBL/GenBank/DDBJ whole genome shotgun (WGS) entry which is preliminary data.</text>
</comment>
<organism evidence="2 3">
    <name type="scientific">Pleurodeles waltl</name>
    <name type="common">Iberian ribbed newt</name>
    <dbReference type="NCBI Taxonomy" id="8319"/>
    <lineage>
        <taxon>Eukaryota</taxon>
        <taxon>Metazoa</taxon>
        <taxon>Chordata</taxon>
        <taxon>Craniata</taxon>
        <taxon>Vertebrata</taxon>
        <taxon>Euteleostomi</taxon>
        <taxon>Amphibia</taxon>
        <taxon>Batrachia</taxon>
        <taxon>Caudata</taxon>
        <taxon>Salamandroidea</taxon>
        <taxon>Salamandridae</taxon>
        <taxon>Pleurodelinae</taxon>
        <taxon>Pleurodeles</taxon>
    </lineage>
</organism>
<gene>
    <name evidence="2" type="ORF">NDU88_002683</name>
</gene>
<reference evidence="2" key="1">
    <citation type="journal article" date="2022" name="bioRxiv">
        <title>Sequencing and chromosome-scale assembly of the giantPleurodeles waltlgenome.</title>
        <authorList>
            <person name="Brown T."/>
            <person name="Elewa A."/>
            <person name="Iarovenko S."/>
            <person name="Subramanian E."/>
            <person name="Araus A.J."/>
            <person name="Petzold A."/>
            <person name="Susuki M."/>
            <person name="Suzuki K.-i.T."/>
            <person name="Hayashi T."/>
            <person name="Toyoda A."/>
            <person name="Oliveira C."/>
            <person name="Osipova E."/>
            <person name="Leigh N.D."/>
            <person name="Simon A."/>
            <person name="Yun M.H."/>
        </authorList>
    </citation>
    <scope>NUCLEOTIDE SEQUENCE</scope>
    <source>
        <strain evidence="2">20211129_DDA</strain>
        <tissue evidence="2">Liver</tissue>
    </source>
</reference>
<feature type="region of interest" description="Disordered" evidence="1">
    <location>
        <begin position="1"/>
        <end position="30"/>
    </location>
</feature>
<accession>A0AAV7UWC0</accession>
<name>A0AAV7UWC0_PLEWA</name>
<evidence type="ECO:0000313" key="2">
    <source>
        <dbReference type="EMBL" id="KAJ1193385.1"/>
    </source>
</evidence>
<dbReference type="AlphaFoldDB" id="A0AAV7UWC0"/>
<evidence type="ECO:0000256" key="1">
    <source>
        <dbReference type="SAM" id="MobiDB-lite"/>
    </source>
</evidence>
<sequence length="215" mass="21836">MRSHLAPSGPSHNPAKPACTREQERPRIPGPVASVGVLPYWGNCSSGGALCTTLSGPVSRSWFWPGGGALCFRRSIRVEPGIWTPGEASVILDSRIDPARSGPPAGPPHVSDASGGVGACGGLPGSPAEEVRRAPAGSGTPGEGAAGDAGCRFRAGAARLVLRPFCRCWRGAAGGSGSVNAWPCGTVKEEPCGTRLGLSALFFLVRALSVCTHSG</sequence>
<dbReference type="EMBL" id="JANPWB010000004">
    <property type="protein sequence ID" value="KAJ1193385.1"/>
    <property type="molecule type" value="Genomic_DNA"/>
</dbReference>
<dbReference type="Proteomes" id="UP001066276">
    <property type="component" value="Chromosome 2_2"/>
</dbReference>